<organism evidence="2">
    <name type="scientific">Mytilinidion resinicola</name>
    <dbReference type="NCBI Taxonomy" id="574789"/>
    <lineage>
        <taxon>Eukaryota</taxon>
        <taxon>Fungi</taxon>
        <taxon>Dikarya</taxon>
        <taxon>Ascomycota</taxon>
        <taxon>Pezizomycotina</taxon>
        <taxon>Dothideomycetes</taxon>
        <taxon>Pleosporomycetidae</taxon>
        <taxon>Mytilinidiales</taxon>
        <taxon>Mytilinidiaceae</taxon>
        <taxon>Mytilinidion</taxon>
    </lineage>
</organism>
<accession>A0A6A6ZC34</accession>
<gene>
    <name evidence="2 4" type="ORF">BDZ99DRAFT_24548</name>
</gene>
<dbReference type="Proteomes" id="UP000504636">
    <property type="component" value="Unplaced"/>
</dbReference>
<feature type="non-terminal residue" evidence="2">
    <location>
        <position position="150"/>
    </location>
</feature>
<feature type="compositionally biased region" description="Basic and acidic residues" evidence="1">
    <location>
        <begin position="33"/>
        <end position="55"/>
    </location>
</feature>
<dbReference type="GeneID" id="54454524"/>
<dbReference type="OrthoDB" id="79171at2759"/>
<evidence type="ECO:0000256" key="1">
    <source>
        <dbReference type="SAM" id="MobiDB-lite"/>
    </source>
</evidence>
<reference evidence="4" key="2">
    <citation type="submission" date="2020-04" db="EMBL/GenBank/DDBJ databases">
        <authorList>
            <consortium name="NCBI Genome Project"/>
        </authorList>
    </citation>
    <scope>NUCLEOTIDE SEQUENCE</scope>
    <source>
        <strain evidence="4">CBS 304.34</strain>
    </source>
</reference>
<dbReference type="AlphaFoldDB" id="A0A6A6ZC34"/>
<sequence>MVYRKPPNSWQEGRNPGNPNCRRASHQHIQGQRHGDGTLDPRRPCFLQGEDHDGYGLRSSSKFRVKFPDFNNDTDKSLELADIKALDPSKKRKAEETTAPAPVPIKTPVATNVISAPASVDVNLASQARQESSKVSDGPPRPAKMARKAP</sequence>
<feature type="region of interest" description="Disordered" evidence="1">
    <location>
        <begin position="125"/>
        <end position="150"/>
    </location>
</feature>
<dbReference type="EMBL" id="MU003692">
    <property type="protein sequence ID" value="KAF2817874.1"/>
    <property type="molecule type" value="Genomic_DNA"/>
</dbReference>
<protein>
    <submittedName>
        <fullName evidence="2 4">Uncharacterized protein</fullName>
    </submittedName>
</protein>
<dbReference type="RefSeq" id="XP_033584838.1">
    <property type="nucleotide sequence ID" value="XM_033713631.1"/>
</dbReference>
<reference evidence="4" key="3">
    <citation type="submission" date="2025-04" db="UniProtKB">
        <authorList>
            <consortium name="RefSeq"/>
        </authorList>
    </citation>
    <scope>IDENTIFICATION</scope>
    <source>
        <strain evidence="4">CBS 304.34</strain>
    </source>
</reference>
<evidence type="ECO:0000313" key="2">
    <source>
        <dbReference type="EMBL" id="KAF2817874.1"/>
    </source>
</evidence>
<name>A0A6A6ZC34_9PEZI</name>
<feature type="compositionally biased region" description="Polar residues" evidence="1">
    <location>
        <begin position="125"/>
        <end position="135"/>
    </location>
</feature>
<evidence type="ECO:0000313" key="4">
    <source>
        <dbReference type="RefSeq" id="XP_033584838.1"/>
    </source>
</evidence>
<keyword evidence="3" id="KW-1185">Reference proteome</keyword>
<reference evidence="2 4" key="1">
    <citation type="journal article" date="2020" name="Stud. Mycol.">
        <title>101 Dothideomycetes genomes: a test case for predicting lifestyles and emergence of pathogens.</title>
        <authorList>
            <person name="Haridas S."/>
            <person name="Albert R."/>
            <person name="Binder M."/>
            <person name="Bloem J."/>
            <person name="Labutti K."/>
            <person name="Salamov A."/>
            <person name="Andreopoulos B."/>
            <person name="Baker S."/>
            <person name="Barry K."/>
            <person name="Bills G."/>
            <person name="Bluhm B."/>
            <person name="Cannon C."/>
            <person name="Castanera R."/>
            <person name="Culley D."/>
            <person name="Daum C."/>
            <person name="Ezra D."/>
            <person name="Gonzalez J."/>
            <person name="Henrissat B."/>
            <person name="Kuo A."/>
            <person name="Liang C."/>
            <person name="Lipzen A."/>
            <person name="Lutzoni F."/>
            <person name="Magnuson J."/>
            <person name="Mondo S."/>
            <person name="Nolan M."/>
            <person name="Ohm R."/>
            <person name="Pangilinan J."/>
            <person name="Park H.-J."/>
            <person name="Ramirez L."/>
            <person name="Alfaro M."/>
            <person name="Sun H."/>
            <person name="Tritt A."/>
            <person name="Yoshinaga Y."/>
            <person name="Zwiers L.-H."/>
            <person name="Turgeon B."/>
            <person name="Goodwin S."/>
            <person name="Spatafora J."/>
            <person name="Crous P."/>
            <person name="Grigoriev I."/>
        </authorList>
    </citation>
    <scope>NUCLEOTIDE SEQUENCE</scope>
    <source>
        <strain evidence="2 4">CBS 304.34</strain>
    </source>
</reference>
<proteinExistence type="predicted"/>
<feature type="region of interest" description="Disordered" evidence="1">
    <location>
        <begin position="1"/>
        <end position="58"/>
    </location>
</feature>
<evidence type="ECO:0000313" key="3">
    <source>
        <dbReference type="Proteomes" id="UP000504636"/>
    </source>
</evidence>